<dbReference type="GO" id="GO:0003700">
    <property type="term" value="F:DNA-binding transcription factor activity"/>
    <property type="evidence" value="ECO:0007669"/>
    <property type="project" value="InterPro"/>
</dbReference>
<keyword evidence="14" id="KW-1185">Reference proteome</keyword>
<evidence type="ECO:0000313" key="14">
    <source>
        <dbReference type="Proteomes" id="UP000595349"/>
    </source>
</evidence>
<protein>
    <submittedName>
        <fullName evidence="13">Methylphosphotriester-DNA--protein-cysteine methyltransferase family protein</fullName>
    </submittedName>
</protein>
<keyword evidence="9" id="KW-0010">Activator</keyword>
<dbReference type="SUPFAM" id="SSF57884">
    <property type="entry name" value="Ada DNA repair protein, N-terminal domain (N-Ada 10)"/>
    <property type="match status" value="1"/>
</dbReference>
<dbReference type="Gene3D" id="3.40.10.10">
    <property type="entry name" value="DNA Methylphosphotriester Repair Domain"/>
    <property type="match status" value="1"/>
</dbReference>
<dbReference type="PANTHER" id="PTHR43280">
    <property type="entry name" value="ARAC-FAMILY TRANSCRIPTIONAL REGULATOR"/>
    <property type="match status" value="1"/>
</dbReference>
<reference evidence="13 14" key="1">
    <citation type="submission" date="2020-06" db="EMBL/GenBank/DDBJ databases">
        <title>Genomic analysis of Salicibibacter sp. NKC21-4.</title>
        <authorList>
            <person name="Oh Y.J."/>
        </authorList>
    </citation>
    <scope>NUCLEOTIDE SEQUENCE [LARGE SCALE GENOMIC DNA]</scope>
    <source>
        <strain evidence="13 14">NKC21-4</strain>
    </source>
</reference>
<feature type="domain" description="HTH araC/xylS-type" evidence="12">
    <location>
        <begin position="87"/>
        <end position="185"/>
    </location>
</feature>
<dbReference type="EMBL" id="CP054706">
    <property type="protein sequence ID" value="QQK79196.1"/>
    <property type="molecule type" value="Genomic_DNA"/>
</dbReference>
<dbReference type="InterPro" id="IPR016220">
    <property type="entry name" value="Me-P-triester_DNA_alkyl-Trfase"/>
</dbReference>
<dbReference type="PIRSF" id="PIRSF000408">
    <property type="entry name" value="Alkyltransferas_AdaA"/>
    <property type="match status" value="1"/>
</dbReference>
<evidence type="ECO:0000259" key="12">
    <source>
        <dbReference type="PROSITE" id="PS01124"/>
    </source>
</evidence>
<dbReference type="SUPFAM" id="SSF46689">
    <property type="entry name" value="Homeodomain-like"/>
    <property type="match status" value="2"/>
</dbReference>
<sequence length="190" mass="22010">MVVHAEFSFNDMVKIANSCDHSHDGQFFYAVKTTGIFCRPSCKSRCPKKENITFFPTAEDAKRAGFRPCKRCQPDMINFDPQMDLINDAKAYIQANYTENLTLTQIAQHIGISPYYLGRVFKKQMSKTPRSFLEHIRVRKAVELLINTDRSIIDICYEVGFQNASSFYHAFQKQTQCTPQQYRKDFSYGL</sequence>
<dbReference type="Proteomes" id="UP000595349">
    <property type="component" value="Chromosome"/>
</dbReference>
<dbReference type="KEGG" id="scib:HUG20_04320"/>
<dbReference type="PANTHER" id="PTHR43280:SF2">
    <property type="entry name" value="HTH-TYPE TRANSCRIPTIONAL REGULATOR EXSA"/>
    <property type="match status" value="1"/>
</dbReference>
<evidence type="ECO:0000256" key="2">
    <source>
        <dbReference type="ARBA" id="ARBA00022603"/>
    </source>
</evidence>
<dbReference type="InterPro" id="IPR004026">
    <property type="entry name" value="Ada_DNA_repair_Zn-bd"/>
</dbReference>
<keyword evidence="2 13" id="KW-0489">Methyltransferase</keyword>
<name>A0A7T6ZA36_9BACI</name>
<dbReference type="PROSITE" id="PS00041">
    <property type="entry name" value="HTH_ARAC_FAMILY_1"/>
    <property type="match status" value="1"/>
</dbReference>
<dbReference type="InterPro" id="IPR018060">
    <property type="entry name" value="HTH_AraC"/>
</dbReference>
<dbReference type="Pfam" id="PF02805">
    <property type="entry name" value="Ada_Zn_binding"/>
    <property type="match status" value="1"/>
</dbReference>
<dbReference type="AlphaFoldDB" id="A0A7T6ZA36"/>
<evidence type="ECO:0000256" key="4">
    <source>
        <dbReference type="ARBA" id="ARBA00022723"/>
    </source>
</evidence>
<dbReference type="PROSITE" id="PS01124">
    <property type="entry name" value="HTH_ARAC_FAMILY_2"/>
    <property type="match status" value="1"/>
</dbReference>
<dbReference type="GO" id="GO:0006281">
    <property type="term" value="P:DNA repair"/>
    <property type="evidence" value="ECO:0007669"/>
    <property type="project" value="UniProtKB-KW"/>
</dbReference>
<keyword evidence="7" id="KW-0805">Transcription regulation</keyword>
<evidence type="ECO:0000256" key="5">
    <source>
        <dbReference type="ARBA" id="ARBA00022763"/>
    </source>
</evidence>
<keyword evidence="6" id="KW-0862">Zinc</keyword>
<dbReference type="InterPro" id="IPR018062">
    <property type="entry name" value="HTH_AraC-typ_CS"/>
</dbReference>
<dbReference type="GO" id="GO:0032259">
    <property type="term" value="P:methylation"/>
    <property type="evidence" value="ECO:0007669"/>
    <property type="project" value="UniProtKB-KW"/>
</dbReference>
<dbReference type="GO" id="GO:0043565">
    <property type="term" value="F:sequence-specific DNA binding"/>
    <property type="evidence" value="ECO:0007669"/>
    <property type="project" value="InterPro"/>
</dbReference>
<evidence type="ECO:0000256" key="6">
    <source>
        <dbReference type="ARBA" id="ARBA00022833"/>
    </source>
</evidence>
<comment type="cofactor">
    <cofactor evidence="1">
        <name>Zn(2+)</name>
        <dbReference type="ChEBI" id="CHEBI:29105"/>
    </cofactor>
</comment>
<evidence type="ECO:0000256" key="10">
    <source>
        <dbReference type="ARBA" id="ARBA00023163"/>
    </source>
</evidence>
<keyword evidence="3 13" id="KW-0808">Transferase</keyword>
<keyword evidence="5" id="KW-0227">DNA damage</keyword>
<keyword evidence="11" id="KW-0234">DNA repair</keyword>
<dbReference type="InterPro" id="IPR009057">
    <property type="entry name" value="Homeodomain-like_sf"/>
</dbReference>
<proteinExistence type="predicted"/>
<dbReference type="Pfam" id="PF12833">
    <property type="entry name" value="HTH_18"/>
    <property type="match status" value="1"/>
</dbReference>
<dbReference type="GO" id="GO:0008168">
    <property type="term" value="F:methyltransferase activity"/>
    <property type="evidence" value="ECO:0007669"/>
    <property type="project" value="UniProtKB-KW"/>
</dbReference>
<evidence type="ECO:0000256" key="3">
    <source>
        <dbReference type="ARBA" id="ARBA00022679"/>
    </source>
</evidence>
<evidence type="ECO:0000256" key="1">
    <source>
        <dbReference type="ARBA" id="ARBA00001947"/>
    </source>
</evidence>
<keyword evidence="10" id="KW-0804">Transcription</keyword>
<dbReference type="Gene3D" id="1.10.10.60">
    <property type="entry name" value="Homeodomain-like"/>
    <property type="match status" value="2"/>
</dbReference>
<accession>A0A7T6ZA36</accession>
<evidence type="ECO:0000256" key="8">
    <source>
        <dbReference type="ARBA" id="ARBA00023125"/>
    </source>
</evidence>
<evidence type="ECO:0000256" key="9">
    <source>
        <dbReference type="ARBA" id="ARBA00023159"/>
    </source>
</evidence>
<keyword evidence="8" id="KW-0238">DNA-binding</keyword>
<dbReference type="SMART" id="SM00342">
    <property type="entry name" value="HTH_ARAC"/>
    <property type="match status" value="1"/>
</dbReference>
<evidence type="ECO:0000256" key="11">
    <source>
        <dbReference type="ARBA" id="ARBA00023204"/>
    </source>
</evidence>
<keyword evidence="4" id="KW-0479">Metal-binding</keyword>
<evidence type="ECO:0000256" key="7">
    <source>
        <dbReference type="ARBA" id="ARBA00023015"/>
    </source>
</evidence>
<gene>
    <name evidence="13" type="ORF">HUG20_04320</name>
</gene>
<dbReference type="InterPro" id="IPR035451">
    <property type="entry name" value="Ada-like_dom_sf"/>
</dbReference>
<dbReference type="RefSeq" id="WP_246476534.1">
    <property type="nucleotide sequence ID" value="NZ_CP054706.1"/>
</dbReference>
<organism evidence="13 14">
    <name type="scientific">Salicibibacter cibi</name>
    <dbReference type="NCBI Taxonomy" id="2743001"/>
    <lineage>
        <taxon>Bacteria</taxon>
        <taxon>Bacillati</taxon>
        <taxon>Bacillota</taxon>
        <taxon>Bacilli</taxon>
        <taxon>Bacillales</taxon>
        <taxon>Bacillaceae</taxon>
        <taxon>Salicibibacter</taxon>
    </lineage>
</organism>
<evidence type="ECO:0000313" key="13">
    <source>
        <dbReference type="EMBL" id="QQK79196.1"/>
    </source>
</evidence>
<dbReference type="GO" id="GO:0008270">
    <property type="term" value="F:zinc ion binding"/>
    <property type="evidence" value="ECO:0007669"/>
    <property type="project" value="InterPro"/>
</dbReference>